<evidence type="ECO:0000256" key="4">
    <source>
        <dbReference type="ARBA" id="ARBA00023018"/>
    </source>
</evidence>
<evidence type="ECO:0000256" key="10">
    <source>
        <dbReference type="ARBA" id="ARBA00023303"/>
    </source>
</evidence>
<dbReference type="PROSITE" id="PS00236">
    <property type="entry name" value="NEUROTR_ION_CHANNEL"/>
    <property type="match status" value="1"/>
</dbReference>
<keyword evidence="3" id="KW-0812">Transmembrane</keyword>
<dbReference type="GO" id="GO:0022848">
    <property type="term" value="F:acetylcholine-gated monoatomic cation-selective channel activity"/>
    <property type="evidence" value="ECO:0007669"/>
    <property type="project" value="InterPro"/>
</dbReference>
<dbReference type="PRINTS" id="PR00254">
    <property type="entry name" value="NICOTINICR"/>
</dbReference>
<dbReference type="InterPro" id="IPR036734">
    <property type="entry name" value="Neur_chan_lig-bd_sf"/>
</dbReference>
<dbReference type="AlphaFoldDB" id="A0A914RXJ7"/>
<evidence type="ECO:0000256" key="2">
    <source>
        <dbReference type="ARBA" id="ARBA00022475"/>
    </source>
</evidence>
<keyword evidence="5 12" id="KW-0406">Ion transport</keyword>
<dbReference type="GO" id="GO:0004888">
    <property type="term" value="F:transmembrane signaling receptor activity"/>
    <property type="evidence" value="ECO:0007669"/>
    <property type="project" value="InterPro"/>
</dbReference>
<dbReference type="PRINTS" id="PR00252">
    <property type="entry name" value="NRIONCHANNEL"/>
</dbReference>
<comment type="similarity">
    <text evidence="12">Belongs to the ligand-gated ion channel (TC 1.A.9) family.</text>
</comment>
<keyword evidence="6" id="KW-0472">Membrane</keyword>
<dbReference type="InterPro" id="IPR002394">
    <property type="entry name" value="Nicotinic_acetylcholine_rcpt"/>
</dbReference>
<protein>
    <submittedName>
        <fullName evidence="15">Neurotransmitter-gated ion-channel ligand-binding domain-containing protein</fullName>
    </submittedName>
</protein>
<keyword evidence="1 12" id="KW-0813">Transport</keyword>
<dbReference type="Proteomes" id="UP000887564">
    <property type="component" value="Unplaced"/>
</dbReference>
<evidence type="ECO:0000259" key="13">
    <source>
        <dbReference type="Pfam" id="PF02931"/>
    </source>
</evidence>
<feature type="domain" description="Neurotransmitter-gated ion-channel ligand-binding" evidence="13">
    <location>
        <begin position="7"/>
        <end position="112"/>
    </location>
</feature>
<accession>A0A914RXJ7</accession>
<evidence type="ECO:0000256" key="7">
    <source>
        <dbReference type="ARBA" id="ARBA00023170"/>
    </source>
</evidence>
<keyword evidence="9" id="KW-1071">Ligand-gated ion channel</keyword>
<keyword evidence="10 12" id="KW-0407">Ion channel</keyword>
<evidence type="ECO:0000313" key="14">
    <source>
        <dbReference type="Proteomes" id="UP000887564"/>
    </source>
</evidence>
<dbReference type="InterPro" id="IPR018000">
    <property type="entry name" value="Neurotransmitter_ion_chnl_CS"/>
</dbReference>
<reference evidence="15" key="1">
    <citation type="submission" date="2022-11" db="UniProtKB">
        <authorList>
            <consortium name="WormBaseParasite"/>
        </authorList>
    </citation>
    <scope>IDENTIFICATION</scope>
</reference>
<keyword evidence="14" id="KW-1185">Reference proteome</keyword>
<evidence type="ECO:0000256" key="8">
    <source>
        <dbReference type="ARBA" id="ARBA00023257"/>
    </source>
</evidence>
<evidence type="ECO:0000256" key="5">
    <source>
        <dbReference type="ARBA" id="ARBA00023065"/>
    </source>
</evidence>
<organism evidence="14 15">
    <name type="scientific">Parascaris equorum</name>
    <name type="common">Equine roundworm</name>
    <dbReference type="NCBI Taxonomy" id="6256"/>
    <lineage>
        <taxon>Eukaryota</taxon>
        <taxon>Metazoa</taxon>
        <taxon>Ecdysozoa</taxon>
        <taxon>Nematoda</taxon>
        <taxon>Chromadorea</taxon>
        <taxon>Rhabditida</taxon>
        <taxon>Spirurina</taxon>
        <taxon>Ascaridomorpha</taxon>
        <taxon>Ascaridoidea</taxon>
        <taxon>Ascarididae</taxon>
        <taxon>Parascaris</taxon>
    </lineage>
</organism>
<sequence length="142" mass="16392">MSHGIQDEKNQIMQTNIWLTLKWNDFQFHWDPSDYGGITSVRVPQDKVWVPDVVLFNNADGNYEVSFRSNVNVESNGDVMWVPPAIYKSSCRIDVEYFPFDEQTCMLIFGTLFSTIFTDFTVNKAVKSMNQTSDLRGVTFQV</sequence>
<dbReference type="Pfam" id="PF02931">
    <property type="entry name" value="Neur_chan_LBD"/>
    <property type="match status" value="1"/>
</dbReference>
<evidence type="ECO:0000256" key="11">
    <source>
        <dbReference type="ARBA" id="ARBA00034104"/>
    </source>
</evidence>
<evidence type="ECO:0000256" key="6">
    <source>
        <dbReference type="ARBA" id="ARBA00023136"/>
    </source>
</evidence>
<evidence type="ECO:0000256" key="9">
    <source>
        <dbReference type="ARBA" id="ARBA00023286"/>
    </source>
</evidence>
<comment type="subcellular location">
    <subcellularLocation>
        <location evidence="11">Postsynaptic cell membrane</location>
        <topology evidence="11">Multi-pass membrane protein</topology>
    </subcellularLocation>
</comment>
<evidence type="ECO:0000256" key="1">
    <source>
        <dbReference type="ARBA" id="ARBA00022448"/>
    </source>
</evidence>
<keyword evidence="8" id="KW-0628">Postsynaptic cell membrane</keyword>
<evidence type="ECO:0000256" key="3">
    <source>
        <dbReference type="ARBA" id="ARBA00022692"/>
    </source>
</evidence>
<keyword evidence="4" id="KW-0770">Synapse</keyword>
<evidence type="ECO:0000313" key="15">
    <source>
        <dbReference type="WBParaSite" id="PEQ_0001105301-mRNA-1"/>
    </source>
</evidence>
<dbReference type="InterPro" id="IPR006201">
    <property type="entry name" value="Neur_channel"/>
</dbReference>
<dbReference type="InterPro" id="IPR006202">
    <property type="entry name" value="Neur_chan_lig-bd"/>
</dbReference>
<dbReference type="GO" id="GO:0045211">
    <property type="term" value="C:postsynaptic membrane"/>
    <property type="evidence" value="ECO:0007669"/>
    <property type="project" value="UniProtKB-SubCell"/>
</dbReference>
<dbReference type="FunFam" id="2.70.170.10:FF:000028">
    <property type="entry name" value="AcetylCholine Receptor"/>
    <property type="match status" value="1"/>
</dbReference>
<keyword evidence="7" id="KW-0675">Receptor</keyword>
<evidence type="ECO:0000256" key="12">
    <source>
        <dbReference type="RuleBase" id="RU000687"/>
    </source>
</evidence>
<keyword evidence="2" id="KW-1003">Cell membrane</keyword>
<dbReference type="Gene3D" id="2.70.170.10">
    <property type="entry name" value="Neurotransmitter-gated ion-channel ligand-binding domain"/>
    <property type="match status" value="1"/>
</dbReference>
<dbReference type="PANTHER" id="PTHR18945">
    <property type="entry name" value="NEUROTRANSMITTER GATED ION CHANNEL"/>
    <property type="match status" value="1"/>
</dbReference>
<name>A0A914RXJ7_PAREQ</name>
<dbReference type="WBParaSite" id="PEQ_0001105301-mRNA-1">
    <property type="protein sequence ID" value="PEQ_0001105301-mRNA-1"/>
    <property type="gene ID" value="PEQ_0001105301"/>
</dbReference>
<proteinExistence type="inferred from homology"/>
<dbReference type="SUPFAM" id="SSF63712">
    <property type="entry name" value="Nicotinic receptor ligand binding domain-like"/>
    <property type="match status" value="1"/>
</dbReference>